<dbReference type="Pfam" id="PF00015">
    <property type="entry name" value="MCPsignal"/>
    <property type="match status" value="1"/>
</dbReference>
<keyword evidence="3" id="KW-0488">Methylation</keyword>
<dbReference type="SMART" id="SM00283">
    <property type="entry name" value="MA"/>
    <property type="match status" value="1"/>
</dbReference>
<evidence type="ECO:0000256" key="10">
    <source>
        <dbReference type="PROSITE-ProRule" id="PRU00284"/>
    </source>
</evidence>
<dbReference type="EMBL" id="JAUSWA010000021">
    <property type="protein sequence ID" value="MDQ0495382.1"/>
    <property type="molecule type" value="Genomic_DNA"/>
</dbReference>
<evidence type="ECO:0000256" key="11">
    <source>
        <dbReference type="SAM" id="Phobius"/>
    </source>
</evidence>
<evidence type="ECO:0000259" key="13">
    <source>
        <dbReference type="PROSITE" id="PS50885"/>
    </source>
</evidence>
<name>A0ABU0L119_9BACL</name>
<evidence type="ECO:0000259" key="12">
    <source>
        <dbReference type="PROSITE" id="PS50111"/>
    </source>
</evidence>
<dbReference type="InterPro" id="IPR004089">
    <property type="entry name" value="MCPsignal_dom"/>
</dbReference>
<evidence type="ECO:0000256" key="1">
    <source>
        <dbReference type="ARBA" id="ARBA00004651"/>
    </source>
</evidence>
<keyword evidence="8 10" id="KW-0807">Transducer</keyword>
<dbReference type="PROSITE" id="PS50885">
    <property type="entry name" value="HAMP"/>
    <property type="match status" value="1"/>
</dbReference>
<dbReference type="CDD" id="cd12912">
    <property type="entry name" value="PDC2_MCP_like"/>
    <property type="match status" value="1"/>
</dbReference>
<dbReference type="InterPro" id="IPR003660">
    <property type="entry name" value="HAMP_dom"/>
</dbReference>
<keyword evidence="4" id="KW-0145">Chemotaxis</keyword>
<dbReference type="InterPro" id="IPR033479">
    <property type="entry name" value="dCache_1"/>
</dbReference>
<dbReference type="Gene3D" id="1.10.287.950">
    <property type="entry name" value="Methyl-accepting chemotaxis protein"/>
    <property type="match status" value="1"/>
</dbReference>
<evidence type="ECO:0000256" key="2">
    <source>
        <dbReference type="ARBA" id="ARBA00022475"/>
    </source>
</evidence>
<dbReference type="Gene3D" id="3.30.450.20">
    <property type="entry name" value="PAS domain"/>
    <property type="match status" value="2"/>
</dbReference>
<feature type="transmembrane region" description="Helical" evidence="11">
    <location>
        <begin position="285"/>
        <end position="308"/>
    </location>
</feature>
<keyword evidence="2" id="KW-1003">Cell membrane</keyword>
<dbReference type="SUPFAM" id="SSF103190">
    <property type="entry name" value="Sensory domain-like"/>
    <property type="match status" value="1"/>
</dbReference>
<dbReference type="PANTHER" id="PTHR32089">
    <property type="entry name" value="METHYL-ACCEPTING CHEMOTAXIS PROTEIN MCPB"/>
    <property type="match status" value="1"/>
</dbReference>
<evidence type="ECO:0000256" key="3">
    <source>
        <dbReference type="ARBA" id="ARBA00022481"/>
    </source>
</evidence>
<accession>A0ABU0L119</accession>
<evidence type="ECO:0000256" key="4">
    <source>
        <dbReference type="ARBA" id="ARBA00022500"/>
    </source>
</evidence>
<organism evidence="14 15">
    <name type="scientific">Paenibacillus brasilensis</name>
    <dbReference type="NCBI Taxonomy" id="128574"/>
    <lineage>
        <taxon>Bacteria</taxon>
        <taxon>Bacillati</taxon>
        <taxon>Bacillota</taxon>
        <taxon>Bacilli</taxon>
        <taxon>Bacillales</taxon>
        <taxon>Paenibacillaceae</taxon>
        <taxon>Paenibacillus</taxon>
    </lineage>
</organism>
<dbReference type="Gene3D" id="6.10.340.10">
    <property type="match status" value="1"/>
</dbReference>
<dbReference type="InterPro" id="IPR029151">
    <property type="entry name" value="Sensor-like_sf"/>
</dbReference>
<feature type="domain" description="Methyl-accepting transducer" evidence="12">
    <location>
        <begin position="380"/>
        <end position="616"/>
    </location>
</feature>
<dbReference type="CDD" id="cd11386">
    <property type="entry name" value="MCP_signal"/>
    <property type="match status" value="1"/>
</dbReference>
<evidence type="ECO:0000313" key="15">
    <source>
        <dbReference type="Proteomes" id="UP001242811"/>
    </source>
</evidence>
<dbReference type="PROSITE" id="PS50111">
    <property type="entry name" value="CHEMOTAXIS_TRANSDUC_2"/>
    <property type="match status" value="1"/>
</dbReference>
<comment type="subcellular location">
    <subcellularLocation>
        <location evidence="1">Cell membrane</location>
        <topology evidence="1">Multi-pass membrane protein</topology>
    </subcellularLocation>
</comment>
<reference evidence="14 15" key="1">
    <citation type="submission" date="2023-07" db="EMBL/GenBank/DDBJ databases">
        <title>Genomic Encyclopedia of Type Strains, Phase IV (KMG-IV): sequencing the most valuable type-strain genomes for metagenomic binning, comparative biology and taxonomic classification.</title>
        <authorList>
            <person name="Goeker M."/>
        </authorList>
    </citation>
    <scope>NUCLEOTIDE SEQUENCE [LARGE SCALE GENOMIC DNA]</scope>
    <source>
        <strain evidence="14 15">DSM 14914</strain>
    </source>
</reference>
<keyword evidence="5 11" id="KW-0812">Transmembrane</keyword>
<dbReference type="CDD" id="cd18773">
    <property type="entry name" value="PDC1_HK_sensor"/>
    <property type="match status" value="1"/>
</dbReference>
<proteinExistence type="inferred from homology"/>
<comment type="similarity">
    <text evidence="9">Belongs to the methyl-accepting chemotaxis (MCP) protein family.</text>
</comment>
<dbReference type="SUPFAM" id="SSF58104">
    <property type="entry name" value="Methyl-accepting chemotaxis protein (MCP) signaling domain"/>
    <property type="match status" value="1"/>
</dbReference>
<keyword evidence="7 11" id="KW-0472">Membrane</keyword>
<dbReference type="RefSeq" id="WP_152381573.1">
    <property type="nucleotide sequence ID" value="NZ_CP045298.1"/>
</dbReference>
<evidence type="ECO:0000256" key="7">
    <source>
        <dbReference type="ARBA" id="ARBA00023136"/>
    </source>
</evidence>
<evidence type="ECO:0000313" key="14">
    <source>
        <dbReference type="EMBL" id="MDQ0495382.1"/>
    </source>
</evidence>
<protein>
    <submittedName>
        <fullName evidence="14">Methyl-accepting chemotaxis protein</fullName>
    </submittedName>
</protein>
<gene>
    <name evidence="14" type="ORF">QOZ95_003561</name>
</gene>
<feature type="domain" description="HAMP" evidence="13">
    <location>
        <begin position="309"/>
        <end position="361"/>
    </location>
</feature>
<dbReference type="PANTHER" id="PTHR32089:SF114">
    <property type="entry name" value="METHYL-ACCEPTING CHEMOTAXIS PROTEIN MCPB"/>
    <property type="match status" value="1"/>
</dbReference>
<keyword evidence="6 11" id="KW-1133">Transmembrane helix</keyword>
<evidence type="ECO:0000256" key="8">
    <source>
        <dbReference type="ARBA" id="ARBA00023224"/>
    </source>
</evidence>
<evidence type="ECO:0000256" key="9">
    <source>
        <dbReference type="ARBA" id="ARBA00029447"/>
    </source>
</evidence>
<dbReference type="Pfam" id="PF02743">
    <property type="entry name" value="dCache_1"/>
    <property type="match status" value="1"/>
</dbReference>
<dbReference type="Pfam" id="PF00672">
    <property type="entry name" value="HAMP"/>
    <property type="match status" value="1"/>
</dbReference>
<sequence length="666" mass="72424">MKKLAGIPWLVGRGLSKNFKTKLIIAFIAFLIIPSMIVGALSFVSASQEIRKQIEESARQAIIRTNFIIDSAIAPKVHDAEYSAEKLNGNRVETEEEAANLEEFFKQYAALHPEAESIFYATKDGKFITYPQNQSSGNYDPRVRSWYDKAIKEQTKTAISSPYLSNTSKHVTVTVSRATADGSGVIGIDLRISSIKETLNKIKIGREGYAILLDSKRTYIVHPTKASGSKISDVESRMYESDAGEYEYQYEGQLKYMNYATNKLTGWKIGGTLYLSEVDDAARPILISTLLTVVGCLVVGIIIVYFLIRSIIKPISKLKEQAVNVSAGDLTQDIEVKSEDEIGELGRAFRNMQDNLRAVIQNVGDSANHVARSSNELTVSAEQTSAASEQVSQAVQEIASGAEKQTTGLENNSVALDEIAQGVTQIAERSISVADLARRSSLQAEEGRKSVEQTGEQMNSIHQSVERSNRMIQTLQARSQEIGEITKVIGDISNQTNLLALNAAIEAARAGDHGKGFAIVADEVRKLAEQSQSSATQIATLIAEIQQETEATVQTMNQVTTEVQDGLQISKATIVKLGHAMEGIRETTPQVEEVAGIAQQISASVQEIAATANELTTIATSNAATSEEVAASSQEQLASMEEISASAQMLSTMAAELKSMISRFKY</sequence>
<dbReference type="SMART" id="SM00304">
    <property type="entry name" value="HAMP"/>
    <property type="match status" value="1"/>
</dbReference>
<keyword evidence="15" id="KW-1185">Reference proteome</keyword>
<evidence type="ECO:0000256" key="6">
    <source>
        <dbReference type="ARBA" id="ARBA00022989"/>
    </source>
</evidence>
<comment type="caution">
    <text evidence="14">The sequence shown here is derived from an EMBL/GenBank/DDBJ whole genome shotgun (WGS) entry which is preliminary data.</text>
</comment>
<evidence type="ECO:0000256" key="5">
    <source>
        <dbReference type="ARBA" id="ARBA00022692"/>
    </source>
</evidence>
<feature type="transmembrane region" description="Helical" evidence="11">
    <location>
        <begin position="23"/>
        <end position="44"/>
    </location>
</feature>
<dbReference type="CDD" id="cd06225">
    <property type="entry name" value="HAMP"/>
    <property type="match status" value="1"/>
</dbReference>
<dbReference type="Proteomes" id="UP001242811">
    <property type="component" value="Unassembled WGS sequence"/>
</dbReference>